<evidence type="ECO:0000256" key="1">
    <source>
        <dbReference type="SAM" id="MobiDB-lite"/>
    </source>
</evidence>
<reference evidence="3" key="1">
    <citation type="submission" date="2016-10" db="EMBL/GenBank/DDBJ databases">
        <authorList>
            <person name="Varghese N."/>
            <person name="Submissions S."/>
        </authorList>
    </citation>
    <scope>NUCLEOTIDE SEQUENCE [LARGE SCALE GENOMIC DNA]</scope>
    <source>
        <strain evidence="3">LMG 24016</strain>
    </source>
</reference>
<dbReference type="STRING" id="425504.SAMN05216206_1264"/>
<keyword evidence="3" id="KW-1185">Reference proteome</keyword>
<dbReference type="RefSeq" id="WP_090240599.1">
    <property type="nucleotide sequence ID" value="NZ_FOQL01000001.1"/>
</dbReference>
<feature type="region of interest" description="Disordered" evidence="1">
    <location>
        <begin position="60"/>
        <end position="90"/>
    </location>
</feature>
<sequence>MNRFRQCGQSMTEYLVVLGVTGAALVATTSDVNRLYSNVRDGYENQSREMNKVQVYNNPKVQFNENESEPEGEGDGEKPPTYDEELPDADSQLPSIELVYDQYNKPIGRMKGDTLIDENGDFLAFCQRTPAGDCVFVDADGNILYPGATSQRRWVDENGNELPMMAMTLGGNVVGFAYLYKGKYYSSADRKLLDPQPTGLSAKPMRTTSDILDGKVQVTGYELNGRLYSIKQTLEGKPTFDQTQDPQQEELVNVVFNVAPTSNWDGYKPCLVMPAGWNTIYATGDLLSGAWESKFNDPSQRLSLGPIKGAGGFVDASASDCGGLSTATYDPVTSKWMLSK</sequence>
<name>A0A1I3F2P4_9PSED</name>
<accession>A0A1I3F2P4</accession>
<evidence type="ECO:0000313" key="3">
    <source>
        <dbReference type="Proteomes" id="UP000243606"/>
    </source>
</evidence>
<organism evidence="2 3">
    <name type="scientific">Pseudomonas guineae</name>
    <dbReference type="NCBI Taxonomy" id="425504"/>
    <lineage>
        <taxon>Bacteria</taxon>
        <taxon>Pseudomonadati</taxon>
        <taxon>Pseudomonadota</taxon>
        <taxon>Gammaproteobacteria</taxon>
        <taxon>Pseudomonadales</taxon>
        <taxon>Pseudomonadaceae</taxon>
        <taxon>Pseudomonas</taxon>
    </lineage>
</organism>
<proteinExistence type="predicted"/>
<dbReference type="AlphaFoldDB" id="A0A1I3F2P4"/>
<dbReference type="OrthoDB" id="6858893at2"/>
<gene>
    <name evidence="2" type="ORF">SAMN05216206_1264</name>
</gene>
<dbReference type="Proteomes" id="UP000243606">
    <property type="component" value="Unassembled WGS sequence"/>
</dbReference>
<dbReference type="EMBL" id="FOQL01000001">
    <property type="protein sequence ID" value="SFI05477.1"/>
    <property type="molecule type" value="Genomic_DNA"/>
</dbReference>
<protein>
    <submittedName>
        <fullName evidence="2">Uncharacterized protein</fullName>
    </submittedName>
</protein>
<evidence type="ECO:0000313" key="2">
    <source>
        <dbReference type="EMBL" id="SFI05477.1"/>
    </source>
</evidence>